<evidence type="ECO:0000313" key="4">
    <source>
        <dbReference type="Proteomes" id="UP001595906"/>
    </source>
</evidence>
<keyword evidence="4" id="KW-1185">Reference proteome</keyword>
<accession>A0ABV8PWW4</accession>
<evidence type="ECO:0000259" key="2">
    <source>
        <dbReference type="Pfam" id="PF03372"/>
    </source>
</evidence>
<sequence>MAKNLGRSIFKTTILIFTILLSIAFLHVCLVPFISSAKFWWVGFAGLAAPFLIVSLIFTVVFWLYAKPKWALLPILVLAIGYRQVDAVFAYHFKAVFNPEKLENTLRVVDWNVQSFNGLSTNKQVKKLIPNDIAESIKRLNPDVICLQEFNHSKTEAGNNIGLFKNLYPYYYFSKDYKRNASGYFSGCIIFSKFVIIDTGKINYPKAESLIFADILKGKDTIRVYTTHLQSFKFKKNDYDNIDKIKEQEEDALNASRNVFNKMKPAFQRRGIQAGMVKDATAQSPYPTIICGDFNDVPNSYTYFTIKGDKQDAFLKKGFGIGRTFISIAPTLRIDYVLADKQFDVLQFDMVDEGLSDHIMLVTDLMLKTK</sequence>
<dbReference type="RefSeq" id="WP_379013732.1">
    <property type="nucleotide sequence ID" value="NZ_JBHSDC010000016.1"/>
</dbReference>
<evidence type="ECO:0000256" key="1">
    <source>
        <dbReference type="SAM" id="Phobius"/>
    </source>
</evidence>
<keyword evidence="1" id="KW-0472">Membrane</keyword>
<evidence type="ECO:0000313" key="3">
    <source>
        <dbReference type="EMBL" id="MFC4232039.1"/>
    </source>
</evidence>
<proteinExistence type="predicted"/>
<keyword evidence="1" id="KW-1133">Transmembrane helix</keyword>
<gene>
    <name evidence="3" type="ORF">ACFOW1_09060</name>
</gene>
<feature type="transmembrane region" description="Helical" evidence="1">
    <location>
        <begin position="40"/>
        <end position="65"/>
    </location>
</feature>
<feature type="transmembrane region" description="Helical" evidence="1">
    <location>
        <begin position="12"/>
        <end position="34"/>
    </location>
</feature>
<dbReference type="EMBL" id="JBHSDC010000016">
    <property type="protein sequence ID" value="MFC4232039.1"/>
    <property type="molecule type" value="Genomic_DNA"/>
</dbReference>
<keyword evidence="3" id="KW-0540">Nuclease</keyword>
<dbReference type="PANTHER" id="PTHR14859">
    <property type="entry name" value="CALCOFLUOR WHITE HYPERSENSITIVE PROTEIN PRECURSOR"/>
    <property type="match status" value="1"/>
</dbReference>
<keyword evidence="3" id="KW-0378">Hydrolase</keyword>
<dbReference type="Gene3D" id="3.60.10.10">
    <property type="entry name" value="Endonuclease/exonuclease/phosphatase"/>
    <property type="match status" value="1"/>
</dbReference>
<comment type="caution">
    <text evidence="3">The sequence shown here is derived from an EMBL/GenBank/DDBJ whole genome shotgun (WGS) entry which is preliminary data.</text>
</comment>
<reference evidence="4" key="1">
    <citation type="journal article" date="2019" name="Int. J. Syst. Evol. Microbiol.">
        <title>The Global Catalogue of Microorganisms (GCM) 10K type strain sequencing project: providing services to taxonomists for standard genome sequencing and annotation.</title>
        <authorList>
            <consortium name="The Broad Institute Genomics Platform"/>
            <consortium name="The Broad Institute Genome Sequencing Center for Infectious Disease"/>
            <person name="Wu L."/>
            <person name="Ma J."/>
        </authorList>
    </citation>
    <scope>NUCLEOTIDE SEQUENCE [LARGE SCALE GENOMIC DNA]</scope>
    <source>
        <strain evidence="4">CECT 8010</strain>
    </source>
</reference>
<dbReference type="InterPro" id="IPR005135">
    <property type="entry name" value="Endo/exonuclease/phosphatase"/>
</dbReference>
<keyword evidence="1" id="KW-0812">Transmembrane</keyword>
<dbReference type="InterPro" id="IPR036691">
    <property type="entry name" value="Endo/exonu/phosph_ase_sf"/>
</dbReference>
<name>A0ABV8PWW4_9BACT</name>
<feature type="transmembrane region" description="Helical" evidence="1">
    <location>
        <begin position="72"/>
        <end position="93"/>
    </location>
</feature>
<keyword evidence="3" id="KW-0255">Endonuclease</keyword>
<organism evidence="3 4">
    <name type="scientific">Parasediminibacterium paludis</name>
    <dbReference type="NCBI Taxonomy" id="908966"/>
    <lineage>
        <taxon>Bacteria</taxon>
        <taxon>Pseudomonadati</taxon>
        <taxon>Bacteroidota</taxon>
        <taxon>Chitinophagia</taxon>
        <taxon>Chitinophagales</taxon>
        <taxon>Chitinophagaceae</taxon>
        <taxon>Parasediminibacterium</taxon>
    </lineage>
</organism>
<dbReference type="CDD" id="cd09084">
    <property type="entry name" value="EEP-2"/>
    <property type="match status" value="1"/>
</dbReference>
<feature type="domain" description="Endonuclease/exonuclease/phosphatase" evidence="2">
    <location>
        <begin position="111"/>
        <end position="358"/>
    </location>
</feature>
<dbReference type="SUPFAM" id="SSF56219">
    <property type="entry name" value="DNase I-like"/>
    <property type="match status" value="1"/>
</dbReference>
<dbReference type="InterPro" id="IPR051916">
    <property type="entry name" value="GPI-anchor_lipid_remodeler"/>
</dbReference>
<dbReference type="GO" id="GO:0004519">
    <property type="term" value="F:endonuclease activity"/>
    <property type="evidence" value="ECO:0007669"/>
    <property type="project" value="UniProtKB-KW"/>
</dbReference>
<dbReference type="Proteomes" id="UP001595906">
    <property type="component" value="Unassembled WGS sequence"/>
</dbReference>
<dbReference type="PANTHER" id="PTHR14859:SF15">
    <property type="entry name" value="ENDONUCLEASE_EXONUCLEASE_PHOSPHATASE DOMAIN-CONTAINING PROTEIN"/>
    <property type="match status" value="1"/>
</dbReference>
<protein>
    <submittedName>
        <fullName evidence="3">Endonuclease/exonuclease/phosphatase family protein</fullName>
    </submittedName>
</protein>
<dbReference type="Pfam" id="PF03372">
    <property type="entry name" value="Exo_endo_phos"/>
    <property type="match status" value="1"/>
</dbReference>